<keyword evidence="3" id="KW-1185">Reference proteome</keyword>
<name>A0A410H501_9GAMM</name>
<accession>A0A410H501</accession>
<evidence type="ECO:0000313" key="2">
    <source>
        <dbReference type="EMBL" id="QAB16005.1"/>
    </source>
</evidence>
<dbReference type="KEGG" id="htr:EPV75_10165"/>
<dbReference type="EMBL" id="CP035033">
    <property type="protein sequence ID" value="QAB16005.1"/>
    <property type="molecule type" value="Genomic_DNA"/>
</dbReference>
<dbReference type="AlphaFoldDB" id="A0A410H501"/>
<dbReference type="GO" id="GO:0035438">
    <property type="term" value="F:cyclic-di-GMP binding"/>
    <property type="evidence" value="ECO:0007669"/>
    <property type="project" value="InterPro"/>
</dbReference>
<dbReference type="Pfam" id="PF07238">
    <property type="entry name" value="PilZ"/>
    <property type="match status" value="1"/>
</dbReference>
<dbReference type="Proteomes" id="UP000285478">
    <property type="component" value="Chromosome"/>
</dbReference>
<reference evidence="2 3" key="1">
    <citation type="journal article" date="2018" name="Environ. Microbiol.">
        <title>Genomes of ubiquitous marine and hypersaline Hydrogenovibrio, Thiomicrorhabdus and Thiomicrospira spp. encode a diversity of mechanisms to sustain chemolithoautotrophy in heterogeneous environments.</title>
        <authorList>
            <person name="Scott K.M."/>
            <person name="Williams J."/>
            <person name="Porter C.M.B."/>
            <person name="Russel S."/>
            <person name="Harmer T.L."/>
            <person name="Paul J.H."/>
            <person name="Antonen K.M."/>
            <person name="Bridges M.K."/>
            <person name="Camper G.J."/>
            <person name="Campla C.K."/>
            <person name="Casella L.G."/>
            <person name="Chase E."/>
            <person name="Conrad J.W."/>
            <person name="Cruz M.C."/>
            <person name="Dunlap D.S."/>
            <person name="Duran L."/>
            <person name="Fahsbender E.M."/>
            <person name="Goldsmith D.B."/>
            <person name="Keeley R.F."/>
            <person name="Kondoff M.R."/>
            <person name="Kussy B.I."/>
            <person name="Lane M.K."/>
            <person name="Lawler S."/>
            <person name="Leigh B.A."/>
            <person name="Lewis C."/>
            <person name="Lostal L.M."/>
            <person name="Marking D."/>
            <person name="Mancera P.A."/>
            <person name="McClenthan E.C."/>
            <person name="McIntyre E.A."/>
            <person name="Mine J.A."/>
            <person name="Modi S."/>
            <person name="Moore B.D."/>
            <person name="Morgan W.A."/>
            <person name="Nelson K.M."/>
            <person name="Nguyen K.N."/>
            <person name="Ogburn N."/>
            <person name="Parrino D.G."/>
            <person name="Pedapudi A.D."/>
            <person name="Pelham R.P."/>
            <person name="Preece A.M."/>
            <person name="Rampersad E.A."/>
            <person name="Richardson J.C."/>
            <person name="Rodgers C.M."/>
            <person name="Schaffer B.L."/>
            <person name="Sheridan N.E."/>
            <person name="Solone M.R."/>
            <person name="Staley Z.R."/>
            <person name="Tabuchi M."/>
            <person name="Waide R.J."/>
            <person name="Wanjugi P.W."/>
            <person name="Young S."/>
            <person name="Clum A."/>
            <person name="Daum C."/>
            <person name="Huntemann M."/>
            <person name="Ivanova N."/>
            <person name="Kyrpides N."/>
            <person name="Mikhailova N."/>
            <person name="Palaniappan K."/>
            <person name="Pillay M."/>
            <person name="Reddy T.B.K."/>
            <person name="Shapiro N."/>
            <person name="Stamatis D."/>
            <person name="Varghese N."/>
            <person name="Woyke T."/>
            <person name="Boden R."/>
            <person name="Freyermuth S.K."/>
            <person name="Kerfeld C.A."/>
        </authorList>
    </citation>
    <scope>NUCLEOTIDE SEQUENCE [LARGE SCALE GENOMIC DNA]</scope>
    <source>
        <strain evidence="2 3">JR-2</strain>
    </source>
</reference>
<proteinExistence type="predicted"/>
<sequence length="314" mass="37257">MNRWFQKGNSRRFFRIDMPVRLFITPSSPIKDREIYATGVDYFPPIVQKLIAKQKSDTLYWLGRIQDQKVLVTELFNEVIDFVEFFGECAKSLSQGINPRLDPKYWVQINQKKQGFQKVEALHQSSPKTYRYFKMIEEKYMTFLESMIHSITHSTASQFEANIQLPYAFKIDETIELFKNEKFAKIPLVQSIYSLCSLMDTYLEAYRQINDDNVMRQYPQEWRLQQANVSASGLAVLLNKRFQPFEKVDVFFYFPSHDKTLQFSGNIVDIRTIDDAYKERVAINFEFPDGKSQDFLQNEIQRFEIEECMHFNFA</sequence>
<dbReference type="InterPro" id="IPR009875">
    <property type="entry name" value="PilZ_domain"/>
</dbReference>
<gene>
    <name evidence="2" type="ORF">EPV75_10165</name>
</gene>
<protein>
    <submittedName>
        <fullName evidence="2">PilZ domain-containing protein</fullName>
    </submittedName>
</protein>
<organism evidence="2 3">
    <name type="scientific">Hydrogenovibrio thermophilus</name>
    <dbReference type="NCBI Taxonomy" id="265883"/>
    <lineage>
        <taxon>Bacteria</taxon>
        <taxon>Pseudomonadati</taxon>
        <taxon>Pseudomonadota</taxon>
        <taxon>Gammaproteobacteria</taxon>
        <taxon>Thiotrichales</taxon>
        <taxon>Piscirickettsiaceae</taxon>
        <taxon>Hydrogenovibrio</taxon>
    </lineage>
</organism>
<evidence type="ECO:0000313" key="3">
    <source>
        <dbReference type="Proteomes" id="UP000285478"/>
    </source>
</evidence>
<feature type="domain" description="PilZ" evidence="1">
    <location>
        <begin position="219"/>
        <end position="298"/>
    </location>
</feature>
<dbReference type="RefSeq" id="WP_128385312.1">
    <property type="nucleotide sequence ID" value="NZ_CP035033.1"/>
</dbReference>
<evidence type="ECO:0000259" key="1">
    <source>
        <dbReference type="Pfam" id="PF07238"/>
    </source>
</evidence>